<evidence type="ECO:0000313" key="2">
    <source>
        <dbReference type="EMBL" id="JAA56973.1"/>
    </source>
</evidence>
<feature type="compositionally biased region" description="Basic and acidic residues" evidence="1">
    <location>
        <begin position="161"/>
        <end position="172"/>
    </location>
</feature>
<feature type="region of interest" description="Disordered" evidence="1">
    <location>
        <begin position="148"/>
        <end position="240"/>
    </location>
</feature>
<evidence type="ECO:0000256" key="1">
    <source>
        <dbReference type="SAM" id="MobiDB-lite"/>
    </source>
</evidence>
<proteinExistence type="evidence at transcript level"/>
<dbReference type="AlphaFoldDB" id="L7M1F9"/>
<feature type="compositionally biased region" description="Polar residues" evidence="1">
    <location>
        <begin position="227"/>
        <end position="238"/>
    </location>
</feature>
<organism evidence="2">
    <name type="scientific">Rhipicephalus pulchellus</name>
    <name type="common">Yellow backed tick</name>
    <name type="synonym">Dermacentor pulchellus</name>
    <dbReference type="NCBI Taxonomy" id="72859"/>
    <lineage>
        <taxon>Eukaryota</taxon>
        <taxon>Metazoa</taxon>
        <taxon>Ecdysozoa</taxon>
        <taxon>Arthropoda</taxon>
        <taxon>Chelicerata</taxon>
        <taxon>Arachnida</taxon>
        <taxon>Acari</taxon>
        <taxon>Parasitiformes</taxon>
        <taxon>Ixodida</taxon>
        <taxon>Ixodoidea</taxon>
        <taxon>Ixodidae</taxon>
        <taxon>Rhipicephalinae</taxon>
        <taxon>Rhipicephalus</taxon>
        <taxon>Rhipicephalus</taxon>
    </lineage>
</organism>
<reference evidence="2" key="2">
    <citation type="journal article" date="2015" name="J. Proteomics">
        <title>Sexual differences in the sialomes of the zebra tick, Rhipicephalus pulchellus.</title>
        <authorList>
            <person name="Tan A.W."/>
            <person name="Francischetti I.M."/>
            <person name="Slovak M."/>
            <person name="Kini R.M."/>
            <person name="Ribeiro J.M."/>
        </authorList>
    </citation>
    <scope>NUCLEOTIDE SEQUENCE</scope>
    <source>
        <tissue evidence="2">Salivary gland</tissue>
    </source>
</reference>
<protein>
    <submittedName>
        <fullName evidence="2">Uncharacterized protein</fullName>
    </submittedName>
</protein>
<dbReference type="EMBL" id="GACK01008061">
    <property type="protein sequence ID" value="JAA56973.1"/>
    <property type="molecule type" value="mRNA"/>
</dbReference>
<reference evidence="2" key="1">
    <citation type="submission" date="2012-11" db="EMBL/GenBank/DDBJ databases">
        <authorList>
            <person name="Lucero-Rivera Y.E."/>
            <person name="Tovar-Ramirez D."/>
        </authorList>
    </citation>
    <scope>NUCLEOTIDE SEQUENCE</scope>
    <source>
        <tissue evidence="2">Salivary gland</tissue>
    </source>
</reference>
<feature type="region of interest" description="Disordered" evidence="1">
    <location>
        <begin position="80"/>
        <end position="107"/>
    </location>
</feature>
<name>L7M1F9_RHIPC</name>
<feature type="compositionally biased region" description="Basic and acidic residues" evidence="1">
    <location>
        <begin position="86"/>
        <end position="95"/>
    </location>
</feature>
<sequence>MSSGPVVLAASRLLLSLRNRSCCAASIDLLFARQSLIRKTSNSVRAGSMSDAHLPNCPPMTAIVVTKKNLPSFSEKRAAPLPPFTVHDEAGRRESNPVPSSTAVESALRSALGIGHSETCGGSPTAPTAVPQLDANVSAQDPAILDWSLCNPDSEDTVAETEPKPKKADSTRILRLLHGGENEGESANEADRADGTPADRSALSAPLSAPRNATEADTGLNAVAAAETNSSLEPSLTSAGVRRPLTRAPFPAVIIPPPY</sequence>
<accession>L7M1F9</accession>